<comment type="function">
    <text evidence="6">Component of the anaphase promoting complex/cyclosome (APC/C), a cell cycle-regulated E3 ubiquitin-protein ligase complex that controls progression through mitosis and the G1 phase of the cell cycle.</text>
</comment>
<reference evidence="8" key="1">
    <citation type="journal article" date="2023" name="Plant J.">
        <title>Genome sequences and population genomics provide insights into the demographic history, inbreeding, and mutation load of two 'living fossil' tree species of Dipteronia.</title>
        <authorList>
            <person name="Feng Y."/>
            <person name="Comes H.P."/>
            <person name="Chen J."/>
            <person name="Zhu S."/>
            <person name="Lu R."/>
            <person name="Zhang X."/>
            <person name="Li P."/>
            <person name="Qiu J."/>
            <person name="Olsen K.M."/>
            <person name="Qiu Y."/>
        </authorList>
    </citation>
    <scope>NUCLEOTIDE SEQUENCE</scope>
    <source>
        <strain evidence="8">KIB01</strain>
    </source>
</reference>
<keyword evidence="1 7" id="KW-0853">WD repeat</keyword>
<accession>A0AAD9TVR2</accession>
<dbReference type="SUPFAM" id="SSF50978">
    <property type="entry name" value="WD40 repeat-like"/>
    <property type="match status" value="1"/>
</dbReference>
<dbReference type="InterPro" id="IPR001680">
    <property type="entry name" value="WD40_rpt"/>
</dbReference>
<evidence type="ECO:0000256" key="5">
    <source>
        <dbReference type="ARBA" id="ARBA00023306"/>
    </source>
</evidence>
<evidence type="ECO:0000313" key="9">
    <source>
        <dbReference type="Proteomes" id="UP001280121"/>
    </source>
</evidence>
<evidence type="ECO:0000256" key="6">
    <source>
        <dbReference type="ARBA" id="ARBA00023425"/>
    </source>
</evidence>
<dbReference type="EMBL" id="JANJYI010000007">
    <property type="protein sequence ID" value="KAK2642882.1"/>
    <property type="molecule type" value="Genomic_DNA"/>
</dbReference>
<dbReference type="AlphaFoldDB" id="A0AAD9TVR2"/>
<evidence type="ECO:0000256" key="3">
    <source>
        <dbReference type="ARBA" id="ARBA00022737"/>
    </source>
</evidence>
<dbReference type="PANTHER" id="PTHR19918">
    <property type="entry name" value="CELL DIVISION CYCLE 20 CDC20 FIZZY -RELATED"/>
    <property type="match status" value="1"/>
</dbReference>
<evidence type="ECO:0000256" key="7">
    <source>
        <dbReference type="PROSITE-ProRule" id="PRU00221"/>
    </source>
</evidence>
<keyword evidence="9" id="KW-1185">Reference proteome</keyword>
<dbReference type="InterPro" id="IPR033010">
    <property type="entry name" value="Cdc20/Fizzy"/>
</dbReference>
<dbReference type="PANTHER" id="PTHR19918:SF8">
    <property type="entry name" value="FI02843P"/>
    <property type="match status" value="1"/>
</dbReference>
<dbReference type="GO" id="GO:1990757">
    <property type="term" value="F:ubiquitin ligase activator activity"/>
    <property type="evidence" value="ECO:0007669"/>
    <property type="project" value="TreeGrafter"/>
</dbReference>
<dbReference type="GO" id="GO:1905786">
    <property type="term" value="P:positive regulation of anaphase-promoting complex-dependent catabolic process"/>
    <property type="evidence" value="ECO:0007669"/>
    <property type="project" value="TreeGrafter"/>
</dbReference>
<dbReference type="Proteomes" id="UP001280121">
    <property type="component" value="Unassembled WGS sequence"/>
</dbReference>
<dbReference type="InterPro" id="IPR036322">
    <property type="entry name" value="WD40_repeat_dom_sf"/>
</dbReference>
<keyword evidence="2" id="KW-0132">Cell division</keyword>
<proteinExistence type="predicted"/>
<dbReference type="GO" id="GO:0051301">
    <property type="term" value="P:cell division"/>
    <property type="evidence" value="ECO:0007669"/>
    <property type="project" value="UniProtKB-KW"/>
</dbReference>
<dbReference type="GO" id="GO:0031145">
    <property type="term" value="P:anaphase-promoting complex-dependent catabolic process"/>
    <property type="evidence" value="ECO:0007669"/>
    <property type="project" value="TreeGrafter"/>
</dbReference>
<keyword evidence="5" id="KW-0131">Cell cycle</keyword>
<evidence type="ECO:0000256" key="1">
    <source>
        <dbReference type="ARBA" id="ARBA00022574"/>
    </source>
</evidence>
<dbReference type="CDD" id="cd11660">
    <property type="entry name" value="SANT_TRF"/>
    <property type="match status" value="1"/>
</dbReference>
<evidence type="ECO:0000256" key="2">
    <source>
        <dbReference type="ARBA" id="ARBA00022618"/>
    </source>
</evidence>
<dbReference type="PROSITE" id="PS50082">
    <property type="entry name" value="WD_REPEATS_2"/>
    <property type="match status" value="1"/>
</dbReference>
<dbReference type="InterPro" id="IPR015943">
    <property type="entry name" value="WD40/YVTN_repeat-like_dom_sf"/>
</dbReference>
<gene>
    <name evidence="8" type="ORF">Ddye_024645</name>
</gene>
<dbReference type="PROSITE" id="PS50294">
    <property type="entry name" value="WD_REPEATS_REGION"/>
    <property type="match status" value="1"/>
</dbReference>
<comment type="caution">
    <text evidence="8">The sequence shown here is derived from an EMBL/GenBank/DDBJ whole genome shotgun (WGS) entry which is preliminary data.</text>
</comment>
<feature type="repeat" description="WD" evidence="7">
    <location>
        <begin position="324"/>
        <end position="356"/>
    </location>
</feature>
<dbReference type="Pfam" id="PF00400">
    <property type="entry name" value="WD40"/>
    <property type="match status" value="1"/>
</dbReference>
<keyword evidence="4" id="KW-0498">Mitosis</keyword>
<evidence type="ECO:0000313" key="8">
    <source>
        <dbReference type="EMBL" id="KAK2642882.1"/>
    </source>
</evidence>
<dbReference type="InterPro" id="IPR009057">
    <property type="entry name" value="Homeodomain-like_sf"/>
</dbReference>
<dbReference type="GO" id="GO:0010997">
    <property type="term" value="F:anaphase-promoting complex binding"/>
    <property type="evidence" value="ECO:0007669"/>
    <property type="project" value="InterPro"/>
</dbReference>
<name>A0AAD9TVR2_9ROSI</name>
<sequence length="390" mass="43061">MSLMCINAISKLLNYSNLQSGSTDVAEGDSENDMLGSVKYPLPVSQGKLVRIGSGSNLYKKKSIVDGWSEDELDFLWIGVRSHGRGNWSAMLRDPSFKFLKYNSSEDLADRWEEEQLKILDFPVPKSTKSNSCAGSSGRSGTSSNVTMEKPFLVSSLGASSLGSLGLNSGSFDVQRNVDEDIVTKYGKLQSMKTLHILPDFHNYAGVFDLFVQTPEKALCAPDLVYNYYLNWLDWGSSNDLAIALVSKVHLWDASISSEHDTGVENGPVNNVSWAPNATNSERWTPIKSVLTGMDQQPNLTTGGMDGYVIINDVRVREPVVETYRGHTHGVCGLKWSTSGQQLASGGNDNLLHIWDRRYTQWRHRLEEHTSAVKTLAWSPFQANLLATGG</sequence>
<keyword evidence="3" id="KW-0677">Repeat</keyword>
<dbReference type="Gene3D" id="2.130.10.10">
    <property type="entry name" value="YVTN repeat-like/Quinoprotein amine dehydrogenase"/>
    <property type="match status" value="1"/>
</dbReference>
<dbReference type="Gene3D" id="1.10.246.220">
    <property type="match status" value="1"/>
</dbReference>
<dbReference type="GO" id="GO:0005680">
    <property type="term" value="C:anaphase-promoting complex"/>
    <property type="evidence" value="ECO:0007669"/>
    <property type="project" value="TreeGrafter"/>
</dbReference>
<dbReference type="SUPFAM" id="SSF46689">
    <property type="entry name" value="Homeodomain-like"/>
    <property type="match status" value="1"/>
</dbReference>
<evidence type="ECO:0000256" key="4">
    <source>
        <dbReference type="ARBA" id="ARBA00022776"/>
    </source>
</evidence>
<protein>
    <submittedName>
        <fullName evidence="8">Uncharacterized protein</fullName>
    </submittedName>
</protein>
<dbReference type="SMART" id="SM00320">
    <property type="entry name" value="WD40"/>
    <property type="match status" value="2"/>
</dbReference>
<organism evidence="8 9">
    <name type="scientific">Dipteronia dyeriana</name>
    <dbReference type="NCBI Taxonomy" id="168575"/>
    <lineage>
        <taxon>Eukaryota</taxon>
        <taxon>Viridiplantae</taxon>
        <taxon>Streptophyta</taxon>
        <taxon>Embryophyta</taxon>
        <taxon>Tracheophyta</taxon>
        <taxon>Spermatophyta</taxon>
        <taxon>Magnoliopsida</taxon>
        <taxon>eudicotyledons</taxon>
        <taxon>Gunneridae</taxon>
        <taxon>Pentapetalae</taxon>
        <taxon>rosids</taxon>
        <taxon>malvids</taxon>
        <taxon>Sapindales</taxon>
        <taxon>Sapindaceae</taxon>
        <taxon>Hippocastanoideae</taxon>
        <taxon>Acereae</taxon>
        <taxon>Dipteronia</taxon>
    </lineage>
</organism>